<protein>
    <submittedName>
        <fullName evidence="1">Uncharacterized protein</fullName>
    </submittedName>
</protein>
<dbReference type="EMBL" id="CAVMJV010000179">
    <property type="protein sequence ID" value="CAK5121156.1"/>
    <property type="molecule type" value="Genomic_DNA"/>
</dbReference>
<accession>A0ACB1B6H5</accession>
<organism evidence="1 2">
    <name type="scientific">Meloidogyne enterolobii</name>
    <name type="common">Root-knot nematode worm</name>
    <name type="synonym">Meloidogyne mayaguensis</name>
    <dbReference type="NCBI Taxonomy" id="390850"/>
    <lineage>
        <taxon>Eukaryota</taxon>
        <taxon>Metazoa</taxon>
        <taxon>Ecdysozoa</taxon>
        <taxon>Nematoda</taxon>
        <taxon>Chromadorea</taxon>
        <taxon>Rhabditida</taxon>
        <taxon>Tylenchina</taxon>
        <taxon>Tylenchomorpha</taxon>
        <taxon>Tylenchoidea</taxon>
        <taxon>Meloidogynidae</taxon>
        <taxon>Meloidogyninae</taxon>
        <taxon>Meloidogyne</taxon>
    </lineage>
</organism>
<proteinExistence type="predicted"/>
<reference evidence="1" key="1">
    <citation type="submission" date="2023-11" db="EMBL/GenBank/DDBJ databases">
        <authorList>
            <person name="Poullet M."/>
        </authorList>
    </citation>
    <scope>NUCLEOTIDE SEQUENCE</scope>
    <source>
        <strain evidence="1">E1834</strain>
    </source>
</reference>
<gene>
    <name evidence="1" type="ORF">MENTE1834_LOCUS46964</name>
</gene>
<evidence type="ECO:0000313" key="2">
    <source>
        <dbReference type="Proteomes" id="UP001497535"/>
    </source>
</evidence>
<evidence type="ECO:0000313" key="1">
    <source>
        <dbReference type="EMBL" id="CAK5121156.1"/>
    </source>
</evidence>
<comment type="caution">
    <text evidence="1">The sequence shown here is derived from an EMBL/GenBank/DDBJ whole genome shotgun (WGS) entry which is preliminary data.</text>
</comment>
<name>A0ACB1B6H5_MELEN</name>
<dbReference type="Proteomes" id="UP001497535">
    <property type="component" value="Unassembled WGS sequence"/>
</dbReference>
<sequence length="147" mass="17452">MHYLNFYFILILFANFVANSSVKLGPFKFGRSVFDYQKLEKVDNQNEEMIELLKKEAEDVQNTEKFENEALPLIAIISDKDKVKIYIKEIKAINKLDGQISKFFTSDLNFEKFMNHFNERYQTMKNGSEKELPTMVKEKFEVFLRII</sequence>
<keyword evidence="2" id="KW-1185">Reference proteome</keyword>